<evidence type="ECO:0000259" key="2">
    <source>
        <dbReference type="Pfam" id="PF07859"/>
    </source>
</evidence>
<keyword evidence="4" id="KW-1185">Reference proteome</keyword>
<dbReference type="InterPro" id="IPR029058">
    <property type="entry name" value="AB_hydrolase_fold"/>
</dbReference>
<name>A0AAV5AJS7_9AGAM</name>
<protein>
    <recommendedName>
        <fullName evidence="2">Alpha/beta hydrolase fold-3 domain-containing protein</fullName>
    </recommendedName>
</protein>
<reference evidence="3" key="1">
    <citation type="submission" date="2021-10" db="EMBL/GenBank/DDBJ databases">
        <title>De novo Genome Assembly of Clathrus columnatus (Basidiomycota, Fungi) Using Illumina and Nanopore Sequence Data.</title>
        <authorList>
            <person name="Ogiso-Tanaka E."/>
            <person name="Itagaki H."/>
            <person name="Hosoya T."/>
            <person name="Hosaka K."/>
        </authorList>
    </citation>
    <scope>NUCLEOTIDE SEQUENCE</scope>
    <source>
        <strain evidence="3">MO-923</strain>
    </source>
</reference>
<gene>
    <name evidence="3" type="ORF">Clacol_007186</name>
</gene>
<accession>A0AAV5AJS7</accession>
<evidence type="ECO:0000313" key="3">
    <source>
        <dbReference type="EMBL" id="GJJ12939.1"/>
    </source>
</evidence>
<evidence type="ECO:0000313" key="4">
    <source>
        <dbReference type="Proteomes" id="UP001050691"/>
    </source>
</evidence>
<dbReference type="AlphaFoldDB" id="A0AAV5AJS7"/>
<dbReference type="Gene3D" id="3.40.50.1820">
    <property type="entry name" value="alpha/beta hydrolase"/>
    <property type="match status" value="1"/>
</dbReference>
<dbReference type="InterPro" id="IPR050300">
    <property type="entry name" value="GDXG_lipolytic_enzyme"/>
</dbReference>
<dbReference type="SUPFAM" id="SSF53474">
    <property type="entry name" value="alpha/beta-Hydrolases"/>
    <property type="match status" value="1"/>
</dbReference>
<sequence>MAQYASLSEPDVEWLKLAPSMPSLYTTDIPEFRNIWKTMIDNVNSQTGPLPIDEQRVTVEKFGIQADGFSIPCRTYVPEIKPELGETPGQKFPLLFWSYGGAFCFGTLNDNDVMLKSLAANLRITCVSVDYRKAPENPFPASVNDGYAGFKWALANTEGISVDVSKGVIVGGFSAGGNLSAVITRKALKDRDVRGKITGQILISPYMLFKGAYPDKWKSKLLSTTQNADDMILPRKAVEFYEATYLGGKTENGFNPDFSPLLAPSFEGLPPAYIQIAGCDPFRDEAFLYGELLKEAGVKTRVDAYPGVPHGFHAFAPDFPLCRKQDADFRSAINWLLGRTE</sequence>
<dbReference type="PANTHER" id="PTHR48081:SF8">
    <property type="entry name" value="ALPHA_BETA HYDROLASE FOLD-3 DOMAIN-CONTAINING PROTEIN-RELATED"/>
    <property type="match status" value="1"/>
</dbReference>
<comment type="caution">
    <text evidence="3">The sequence shown here is derived from an EMBL/GenBank/DDBJ whole genome shotgun (WGS) entry which is preliminary data.</text>
</comment>
<proteinExistence type="predicted"/>
<dbReference type="Pfam" id="PF07859">
    <property type="entry name" value="Abhydrolase_3"/>
    <property type="match status" value="1"/>
</dbReference>
<keyword evidence="1" id="KW-0378">Hydrolase</keyword>
<dbReference type="InterPro" id="IPR013094">
    <property type="entry name" value="AB_hydrolase_3"/>
</dbReference>
<dbReference type="EMBL" id="BPWL01000008">
    <property type="protein sequence ID" value="GJJ12939.1"/>
    <property type="molecule type" value="Genomic_DNA"/>
</dbReference>
<dbReference type="PANTHER" id="PTHR48081">
    <property type="entry name" value="AB HYDROLASE SUPERFAMILY PROTEIN C4A8.06C"/>
    <property type="match status" value="1"/>
</dbReference>
<organism evidence="3 4">
    <name type="scientific">Clathrus columnatus</name>
    <dbReference type="NCBI Taxonomy" id="1419009"/>
    <lineage>
        <taxon>Eukaryota</taxon>
        <taxon>Fungi</taxon>
        <taxon>Dikarya</taxon>
        <taxon>Basidiomycota</taxon>
        <taxon>Agaricomycotina</taxon>
        <taxon>Agaricomycetes</taxon>
        <taxon>Phallomycetidae</taxon>
        <taxon>Phallales</taxon>
        <taxon>Clathraceae</taxon>
        <taxon>Clathrus</taxon>
    </lineage>
</organism>
<dbReference type="Proteomes" id="UP001050691">
    <property type="component" value="Unassembled WGS sequence"/>
</dbReference>
<evidence type="ECO:0000256" key="1">
    <source>
        <dbReference type="ARBA" id="ARBA00022801"/>
    </source>
</evidence>
<dbReference type="GO" id="GO:0016787">
    <property type="term" value="F:hydrolase activity"/>
    <property type="evidence" value="ECO:0007669"/>
    <property type="project" value="UniProtKB-KW"/>
</dbReference>
<feature type="domain" description="Alpha/beta hydrolase fold-3" evidence="2">
    <location>
        <begin position="97"/>
        <end position="313"/>
    </location>
</feature>